<keyword evidence="4" id="KW-0067">ATP-binding</keyword>
<dbReference type="Pfam" id="PF00005">
    <property type="entry name" value="ABC_tran"/>
    <property type="match status" value="1"/>
</dbReference>
<keyword evidence="5 7" id="KW-1133">Transmembrane helix</keyword>
<dbReference type="Gene3D" id="3.40.50.300">
    <property type="entry name" value="P-loop containing nucleotide triphosphate hydrolases"/>
    <property type="match status" value="1"/>
</dbReference>
<evidence type="ECO:0000256" key="4">
    <source>
        <dbReference type="ARBA" id="ARBA00022840"/>
    </source>
</evidence>
<comment type="caution">
    <text evidence="10">The sequence shown here is derived from an EMBL/GenBank/DDBJ whole genome shotgun (WGS) entry which is preliminary data.</text>
</comment>
<evidence type="ECO:0000256" key="5">
    <source>
        <dbReference type="ARBA" id="ARBA00022989"/>
    </source>
</evidence>
<feature type="transmembrane region" description="Helical" evidence="7">
    <location>
        <begin position="139"/>
        <end position="156"/>
    </location>
</feature>
<dbReference type="AlphaFoldDB" id="A0AB73TAE8"/>
<dbReference type="InterPro" id="IPR027417">
    <property type="entry name" value="P-loop_NTPase"/>
</dbReference>
<dbReference type="GO" id="GO:0034040">
    <property type="term" value="F:ATPase-coupled lipid transmembrane transporter activity"/>
    <property type="evidence" value="ECO:0007669"/>
    <property type="project" value="TreeGrafter"/>
</dbReference>
<feature type="transmembrane region" description="Helical" evidence="7">
    <location>
        <begin position="251"/>
        <end position="272"/>
    </location>
</feature>
<dbReference type="PANTHER" id="PTHR24221">
    <property type="entry name" value="ATP-BINDING CASSETTE SUB-FAMILY B"/>
    <property type="match status" value="1"/>
</dbReference>
<dbReference type="InterPro" id="IPR036640">
    <property type="entry name" value="ABC1_TM_sf"/>
</dbReference>
<evidence type="ECO:0000256" key="1">
    <source>
        <dbReference type="ARBA" id="ARBA00004651"/>
    </source>
</evidence>
<protein>
    <submittedName>
        <fullName evidence="10">ABC-type multidrug transport system fused ATPase/permease subunit</fullName>
    </submittedName>
</protein>
<dbReference type="EMBL" id="QGGY01000001">
    <property type="protein sequence ID" value="PWJ79096.1"/>
    <property type="molecule type" value="Genomic_DNA"/>
</dbReference>
<keyword evidence="3" id="KW-0547">Nucleotide-binding</keyword>
<dbReference type="GO" id="GO:0005524">
    <property type="term" value="F:ATP binding"/>
    <property type="evidence" value="ECO:0007669"/>
    <property type="project" value="UniProtKB-KW"/>
</dbReference>
<evidence type="ECO:0000313" key="11">
    <source>
        <dbReference type="Proteomes" id="UP000245412"/>
    </source>
</evidence>
<dbReference type="SUPFAM" id="SSF52540">
    <property type="entry name" value="P-loop containing nucleoside triphosphate hydrolases"/>
    <property type="match status" value="1"/>
</dbReference>
<dbReference type="Gene3D" id="1.20.1560.10">
    <property type="entry name" value="ABC transporter type 1, transmembrane domain"/>
    <property type="match status" value="1"/>
</dbReference>
<dbReference type="GO" id="GO:0005886">
    <property type="term" value="C:plasma membrane"/>
    <property type="evidence" value="ECO:0007669"/>
    <property type="project" value="UniProtKB-SubCell"/>
</dbReference>
<evidence type="ECO:0000256" key="6">
    <source>
        <dbReference type="ARBA" id="ARBA00023136"/>
    </source>
</evidence>
<dbReference type="InterPro" id="IPR017871">
    <property type="entry name" value="ABC_transporter-like_CS"/>
</dbReference>
<organism evidence="10 11">
    <name type="scientific">Murimonas intestini</name>
    <dbReference type="NCBI Taxonomy" id="1337051"/>
    <lineage>
        <taxon>Bacteria</taxon>
        <taxon>Bacillati</taxon>
        <taxon>Bacillota</taxon>
        <taxon>Clostridia</taxon>
        <taxon>Lachnospirales</taxon>
        <taxon>Lachnospiraceae</taxon>
        <taxon>Murimonas</taxon>
    </lineage>
</organism>
<sequence>MQTMFSMSKYIRRNLKLWIAGLFIPVFASLATNIFFAERLQKFSALLLDSQMSFAETVVMLSAALLILLLLSVIDDIGIYLFSLFAITTENELRQDFYSSMIHASLKELQQFNRGELITRYNTDAGQCTGIVSYDVHGMIYQVSVGMGYLIAVMVYDLWIGFIMLALGFGVILMNYLLLRRIIVAQTEIIKANEEYTLNCSNVIQGKMSIRQYSAGGMMTNKIEASSRLACQKEYRYVWLQTLKILTSDSLANICTYLLTPLACIFAVYGYISIPAVLFIHQICRYFIMYTQNLGTSYINYKTHELSYDRFKEVLSMTDEEAERGRAEDKDFPADNSVSFERVSVYYKERRILNDVSFTIRPGEITCLAGESGSGKSSLVKALLQMVDYQGRICIGDRDCADMPIDILRGHISLSPEHGDLFNTTVYENIQFGNLSATEQEIDLAARKAAITGEMSFMQRNAGENGSQLSGGQKQRVSIARAILKNAPVIILDEPTAALDAVSEAKLLDTITSLKQEGRCILIISHKESTLRAADRILYIEDGKVTEKTG</sequence>
<keyword evidence="6 7" id="KW-0472">Membrane</keyword>
<gene>
    <name evidence="10" type="ORF">C7383_101473</name>
</gene>
<dbReference type="InterPro" id="IPR003439">
    <property type="entry name" value="ABC_transporter-like_ATP-bd"/>
</dbReference>
<keyword evidence="11" id="KW-1185">Reference proteome</keyword>
<evidence type="ECO:0000259" key="9">
    <source>
        <dbReference type="PROSITE" id="PS50929"/>
    </source>
</evidence>
<evidence type="ECO:0000259" key="8">
    <source>
        <dbReference type="PROSITE" id="PS50893"/>
    </source>
</evidence>
<reference evidence="10 11" key="1">
    <citation type="submission" date="2018-05" db="EMBL/GenBank/DDBJ databases">
        <authorList>
            <person name="Goeker M."/>
            <person name="Huntemann M."/>
            <person name="Clum A."/>
            <person name="Pillay M."/>
            <person name="Palaniappan K."/>
            <person name="Varghese N."/>
            <person name="Mikhailova N."/>
            <person name="Stamatis D."/>
            <person name="Reddy T."/>
            <person name="Daum C."/>
            <person name="Shapiro N."/>
            <person name="Ivanova N."/>
            <person name="Kyrpides N."/>
            <person name="Woyke T."/>
        </authorList>
    </citation>
    <scope>NUCLEOTIDE SEQUENCE [LARGE SCALE GENOMIC DNA]</scope>
    <source>
        <strain evidence="10 11">DSM 26524</strain>
    </source>
</reference>
<dbReference type="PROSITE" id="PS00211">
    <property type="entry name" value="ABC_TRANSPORTER_1"/>
    <property type="match status" value="1"/>
</dbReference>
<dbReference type="InterPro" id="IPR011527">
    <property type="entry name" value="ABC1_TM_dom"/>
</dbReference>
<dbReference type="InterPro" id="IPR039421">
    <property type="entry name" value="Type_1_exporter"/>
</dbReference>
<dbReference type="PROSITE" id="PS50929">
    <property type="entry name" value="ABC_TM1F"/>
    <property type="match status" value="1"/>
</dbReference>
<dbReference type="Proteomes" id="UP000245412">
    <property type="component" value="Unassembled WGS sequence"/>
</dbReference>
<feature type="domain" description="ABC transmembrane type-1" evidence="9">
    <location>
        <begin position="19"/>
        <end position="303"/>
    </location>
</feature>
<evidence type="ECO:0000256" key="2">
    <source>
        <dbReference type="ARBA" id="ARBA00022692"/>
    </source>
</evidence>
<dbReference type="SMART" id="SM00382">
    <property type="entry name" value="AAA"/>
    <property type="match status" value="1"/>
</dbReference>
<keyword evidence="2 7" id="KW-0812">Transmembrane</keyword>
<name>A0AB73TAE8_9FIRM</name>
<evidence type="ECO:0000256" key="7">
    <source>
        <dbReference type="SAM" id="Phobius"/>
    </source>
</evidence>
<accession>A0AB73TAE8</accession>
<feature type="domain" description="ABC transporter" evidence="8">
    <location>
        <begin position="338"/>
        <end position="549"/>
    </location>
</feature>
<evidence type="ECO:0000256" key="3">
    <source>
        <dbReference type="ARBA" id="ARBA00022741"/>
    </source>
</evidence>
<feature type="transmembrane region" description="Helical" evidence="7">
    <location>
        <begin position="162"/>
        <end position="179"/>
    </location>
</feature>
<dbReference type="SUPFAM" id="SSF90123">
    <property type="entry name" value="ABC transporter transmembrane region"/>
    <property type="match status" value="1"/>
</dbReference>
<dbReference type="GO" id="GO:0140359">
    <property type="term" value="F:ABC-type transporter activity"/>
    <property type="evidence" value="ECO:0007669"/>
    <property type="project" value="InterPro"/>
</dbReference>
<dbReference type="PROSITE" id="PS50893">
    <property type="entry name" value="ABC_TRANSPORTER_2"/>
    <property type="match status" value="1"/>
</dbReference>
<dbReference type="GO" id="GO:0016887">
    <property type="term" value="F:ATP hydrolysis activity"/>
    <property type="evidence" value="ECO:0007669"/>
    <property type="project" value="InterPro"/>
</dbReference>
<dbReference type="InterPro" id="IPR003593">
    <property type="entry name" value="AAA+_ATPase"/>
</dbReference>
<dbReference type="Pfam" id="PF00664">
    <property type="entry name" value="ABC_membrane"/>
    <property type="match status" value="1"/>
</dbReference>
<evidence type="ECO:0000313" key="10">
    <source>
        <dbReference type="EMBL" id="PWJ79096.1"/>
    </source>
</evidence>
<comment type="subcellular location">
    <subcellularLocation>
        <location evidence="1">Cell membrane</location>
        <topology evidence="1">Multi-pass membrane protein</topology>
    </subcellularLocation>
</comment>
<dbReference type="PANTHER" id="PTHR24221:SF654">
    <property type="entry name" value="ATP-BINDING CASSETTE SUB-FAMILY B MEMBER 6"/>
    <property type="match status" value="1"/>
</dbReference>
<proteinExistence type="predicted"/>
<feature type="transmembrane region" description="Helical" evidence="7">
    <location>
        <begin position="61"/>
        <end position="87"/>
    </location>
</feature>